<gene>
    <name evidence="3" type="ORF">E3P86_01208</name>
    <name evidence="2" type="ORF">E3P90_03196</name>
</gene>
<evidence type="ECO:0000313" key="5">
    <source>
        <dbReference type="Proteomes" id="UP000310689"/>
    </source>
</evidence>
<evidence type="ECO:0000313" key="4">
    <source>
        <dbReference type="Proteomes" id="UP000306954"/>
    </source>
</evidence>
<dbReference type="AlphaFoldDB" id="A0A4T0EX39"/>
<dbReference type="Proteomes" id="UP000306954">
    <property type="component" value="Unassembled WGS sequence"/>
</dbReference>
<evidence type="ECO:0000313" key="2">
    <source>
        <dbReference type="EMBL" id="TIB09681.1"/>
    </source>
</evidence>
<proteinExistence type="inferred from homology"/>
<sequence length="220" mass="25511">MSRRNNKGIGSLHQQHHQNNDAYRSLGNSINAQQLQSIHHQISTFKQYLTDFSKNHRKDIESNVQFRNRFTEMCSTIDVDPLNISRGSLFSNLTGFSDFYLSLAVQLVDIDLQKSIKVLAPLHDNRHQYEIIPVNQILYMRSQPKELNNDMLSLLSLAHSNHGWIDQSLVQNAQSWTVERVRNSLRQAVMDDGILWIDNQAPQSRYYFPSLFQDIVQSLV</sequence>
<dbReference type="Pfam" id="PF04157">
    <property type="entry name" value="EAP30"/>
    <property type="match status" value="1"/>
</dbReference>
<dbReference type="Proteomes" id="UP000310689">
    <property type="component" value="Unassembled WGS sequence"/>
</dbReference>
<protein>
    <recommendedName>
        <fullName evidence="6">Vacuolar-sorting protein SNF8</fullName>
    </recommendedName>
</protein>
<dbReference type="Gene3D" id="6.10.140.180">
    <property type="match status" value="1"/>
</dbReference>
<organism evidence="3 5">
    <name type="scientific">Wallemia ichthyophaga</name>
    <dbReference type="NCBI Taxonomy" id="245174"/>
    <lineage>
        <taxon>Eukaryota</taxon>
        <taxon>Fungi</taxon>
        <taxon>Dikarya</taxon>
        <taxon>Basidiomycota</taxon>
        <taxon>Wallemiomycotina</taxon>
        <taxon>Wallemiomycetes</taxon>
        <taxon>Wallemiales</taxon>
        <taxon>Wallemiaceae</taxon>
        <taxon>Wallemia</taxon>
    </lineage>
</organism>
<evidence type="ECO:0000313" key="3">
    <source>
        <dbReference type="EMBL" id="TIB39255.1"/>
    </source>
</evidence>
<dbReference type="SUPFAM" id="SSF46785">
    <property type="entry name" value="Winged helix' DNA-binding domain"/>
    <property type="match status" value="2"/>
</dbReference>
<name>A0A4T0EX39_WALIC</name>
<dbReference type="InterPro" id="IPR016689">
    <property type="entry name" value="ESCRT-2_cplx_Snf8"/>
</dbReference>
<dbReference type="GO" id="GO:0043328">
    <property type="term" value="P:protein transport to vacuole involved in ubiquitin-dependent protein catabolic process via the multivesicular body sorting pathway"/>
    <property type="evidence" value="ECO:0007669"/>
    <property type="project" value="TreeGrafter"/>
</dbReference>
<evidence type="ECO:0008006" key="6">
    <source>
        <dbReference type="Google" id="ProtNLM"/>
    </source>
</evidence>
<dbReference type="Gene3D" id="1.10.10.10">
    <property type="entry name" value="Winged helix-like DNA-binding domain superfamily/Winged helix DNA-binding domain"/>
    <property type="match status" value="1"/>
</dbReference>
<dbReference type="InterPro" id="IPR040608">
    <property type="entry name" value="Snf8/Vps36"/>
</dbReference>
<comment type="caution">
    <text evidence="3">The sequence shown here is derived from an EMBL/GenBank/DDBJ whole genome shotgun (WGS) entry which is preliminary data.</text>
</comment>
<reference evidence="4 5" key="1">
    <citation type="submission" date="2019-03" db="EMBL/GenBank/DDBJ databases">
        <title>Sequencing 23 genomes of Wallemia ichthyophaga.</title>
        <authorList>
            <person name="Gostincar C."/>
        </authorList>
    </citation>
    <scope>NUCLEOTIDE SEQUENCE [LARGE SCALE GENOMIC DNA]</scope>
    <source>
        <strain evidence="3 5">EXF-6200</strain>
        <strain evidence="2 4">EXF-8621</strain>
    </source>
</reference>
<dbReference type="PANTHER" id="PTHR12806">
    <property type="entry name" value="EAP30 SUBUNIT OF ELL COMPLEX"/>
    <property type="match status" value="1"/>
</dbReference>
<dbReference type="PANTHER" id="PTHR12806:SF0">
    <property type="entry name" value="VACUOLAR-SORTING PROTEIN SNF8"/>
    <property type="match status" value="1"/>
</dbReference>
<accession>A0A4T0EX39</accession>
<evidence type="ECO:0000256" key="1">
    <source>
        <dbReference type="ARBA" id="ARBA00009834"/>
    </source>
</evidence>
<dbReference type="InterPro" id="IPR036388">
    <property type="entry name" value="WH-like_DNA-bd_sf"/>
</dbReference>
<comment type="similarity">
    <text evidence="1">Belongs to the SNF8 family.</text>
</comment>
<dbReference type="EMBL" id="SPOI01000037">
    <property type="protein sequence ID" value="TIB39255.1"/>
    <property type="molecule type" value="Genomic_DNA"/>
</dbReference>
<dbReference type="InterPro" id="IPR036390">
    <property type="entry name" value="WH_DNA-bd_sf"/>
</dbReference>
<dbReference type="EMBL" id="SPOF01000039">
    <property type="protein sequence ID" value="TIB09681.1"/>
    <property type="molecule type" value="Genomic_DNA"/>
</dbReference>
<dbReference type="GO" id="GO:0000814">
    <property type="term" value="C:ESCRT II complex"/>
    <property type="evidence" value="ECO:0007669"/>
    <property type="project" value="InterPro"/>
</dbReference>